<evidence type="ECO:0000256" key="1">
    <source>
        <dbReference type="ARBA" id="ARBA00022801"/>
    </source>
</evidence>
<dbReference type="InterPro" id="IPR013529">
    <property type="entry name" value="Glyco_hydro_42_N"/>
</dbReference>
<protein>
    <submittedName>
        <fullName evidence="4">Beta-galactosidase</fullName>
        <ecNumber evidence="4">3.2.1.23</ecNumber>
    </submittedName>
</protein>
<dbReference type="InterPro" id="IPR017853">
    <property type="entry name" value="GH"/>
</dbReference>
<evidence type="ECO:0000313" key="4">
    <source>
        <dbReference type="EMBL" id="XBP71165.1"/>
    </source>
</evidence>
<dbReference type="AlphaFoldDB" id="A0AAU7LUE9"/>
<sequence>MSALARRFARGLGLLLLPTLLCVTPVVALAQADTWLPMRERALAIAAGSALDFSAFVEPGPAGRHGWAQVLPDGHIGFEKRRSAQRFFAASLVLGGLNGGFPDHSGADRLVEQLQRTGYNLVRLHFVDAQMMTGRNKDFDFNPEQLDRLQYLLASLARGGVYWLADGITSDNAAWGDVKPHRWVKKYSAKLDVLTTEAGFQHWATLVQRLWGARNPYTGTAPLNDPAMLGLILVNEGSLGYLATIAGDRYPLKLEPLFRDWLRNRYGSDKALQAAWATELRRDESLATQVKLPVSVRGRSVRDTDFARFVVELERKAYRRMEAHVRGLGFGGLTTAFDNWGFVNADITRAALPWVDMHAYHASPSNHGQPGSRIAQTSIHSNVARYVRELMNTRQWGKPFTVSEYGQPFWNRWRHESAALVPAVAALQDWDAICLFAETPIQDNYGTSPFIRRQAIYPYGVGADPITRAGERLAALLFLRGDVAPARGRIRLHVNAERALARSGGWEQVPEGLSRLGLVSAIGLDFSPMPAKPVKGELAVDLTGARPVWWSRLENSLIKSGADTLAPGIGPLREAGIVGANNLSRPQDKLYQSDTGQVTVDSASGLITVDSERSAVLVLRDGVTATAGPLEVSGGSGPALVALSSLDLQPIGSSRRLLLWVLTDAINSGMTFDDAERTTIRTLGRFPPMVRPLAATIQIEHASASRLRVWPLSLNGERRTQINLKVNGNVAQLHLDTAALPDGPALFFEIAVE</sequence>
<dbReference type="EMBL" id="CP157675">
    <property type="protein sequence ID" value="XBP71165.1"/>
    <property type="molecule type" value="Genomic_DNA"/>
</dbReference>
<gene>
    <name evidence="4" type="ORF">ABLV49_04995</name>
</gene>
<dbReference type="SUPFAM" id="SSF51445">
    <property type="entry name" value="(Trans)glycosidases"/>
    <property type="match status" value="1"/>
</dbReference>
<accession>A0AAU7LUE9</accession>
<keyword evidence="2 4" id="KW-0326">Glycosidase</keyword>
<dbReference type="GO" id="GO:0009341">
    <property type="term" value="C:beta-galactosidase complex"/>
    <property type="evidence" value="ECO:0007669"/>
    <property type="project" value="InterPro"/>
</dbReference>
<dbReference type="GO" id="GO:0004565">
    <property type="term" value="F:beta-galactosidase activity"/>
    <property type="evidence" value="ECO:0007669"/>
    <property type="project" value="UniProtKB-EC"/>
</dbReference>
<reference evidence="4" key="1">
    <citation type="submission" date="2024-05" db="EMBL/GenBank/DDBJ databases">
        <authorList>
            <person name="Bunk B."/>
            <person name="Swiderski J."/>
            <person name="Sproer C."/>
            <person name="Thiel V."/>
        </authorList>
    </citation>
    <scope>NUCLEOTIDE SEQUENCE</scope>
    <source>
        <strain evidence="4">DSM 17735</strain>
    </source>
</reference>
<dbReference type="RefSeq" id="WP_349280503.1">
    <property type="nucleotide sequence ID" value="NZ_CBCSCU010000010.1"/>
</dbReference>
<name>A0AAU7LUE9_9BURK</name>
<keyword evidence="1 4" id="KW-0378">Hydrolase</keyword>
<proteinExistence type="predicted"/>
<dbReference type="GO" id="GO:0005975">
    <property type="term" value="P:carbohydrate metabolic process"/>
    <property type="evidence" value="ECO:0007669"/>
    <property type="project" value="InterPro"/>
</dbReference>
<dbReference type="Gene3D" id="3.20.20.80">
    <property type="entry name" value="Glycosidases"/>
    <property type="match status" value="1"/>
</dbReference>
<evidence type="ECO:0000256" key="2">
    <source>
        <dbReference type="ARBA" id="ARBA00023295"/>
    </source>
</evidence>
<organism evidence="4">
    <name type="scientific">Polaromonas hydrogenivorans</name>
    <dbReference type="NCBI Taxonomy" id="335476"/>
    <lineage>
        <taxon>Bacteria</taxon>
        <taxon>Pseudomonadati</taxon>
        <taxon>Pseudomonadota</taxon>
        <taxon>Betaproteobacteria</taxon>
        <taxon>Burkholderiales</taxon>
        <taxon>Comamonadaceae</taxon>
        <taxon>Polaromonas</taxon>
    </lineage>
</organism>
<dbReference type="EC" id="3.2.1.23" evidence="4"/>
<feature type="domain" description="Glycoside hydrolase family 42 N-terminal" evidence="3">
    <location>
        <begin position="254"/>
        <end position="434"/>
    </location>
</feature>
<evidence type="ECO:0000259" key="3">
    <source>
        <dbReference type="Pfam" id="PF02449"/>
    </source>
</evidence>
<dbReference type="Pfam" id="PF02449">
    <property type="entry name" value="Glyco_hydro_42"/>
    <property type="match status" value="1"/>
</dbReference>